<proteinExistence type="predicted"/>
<dbReference type="AlphaFoldDB" id="A0A1F4T4J7"/>
<dbReference type="Proteomes" id="UP000178602">
    <property type="component" value="Unassembled WGS sequence"/>
</dbReference>
<evidence type="ECO:0000313" key="2">
    <source>
        <dbReference type="Proteomes" id="UP000178602"/>
    </source>
</evidence>
<organism evidence="1 2">
    <name type="scientific">candidate division WOR-1 bacterium RIFOXYC12_FULL_54_18</name>
    <dbReference type="NCBI Taxonomy" id="1802584"/>
    <lineage>
        <taxon>Bacteria</taxon>
        <taxon>Bacillati</taxon>
        <taxon>Saganbacteria</taxon>
    </lineage>
</organism>
<name>A0A1F4T4J7_UNCSA</name>
<comment type="caution">
    <text evidence="1">The sequence shown here is derived from an EMBL/GenBank/DDBJ whole genome shotgun (WGS) entry which is preliminary data.</text>
</comment>
<dbReference type="EMBL" id="MEUG01000001">
    <property type="protein sequence ID" value="OGC27731.1"/>
    <property type="molecule type" value="Genomic_DNA"/>
</dbReference>
<evidence type="ECO:0000313" key="1">
    <source>
        <dbReference type="EMBL" id="OGC27731.1"/>
    </source>
</evidence>
<sequence>MKIVAASTSTRTFRKPLVPLAERAALAARERRISLRQASECVFLTRFELSGNRFMINRSEGYHNPLLTAQAISHLGSIFHGFSLGFYFSQNDEIVHLTLKAKAFQYDHSPSLYFPFSSGLNLFQLSINIVGEYMGLDDLASKVIGKGGEALLALYNLAGETGVQKISYLVSRHNPRAKLFYSNLGFGAPVEPDSALWEVTVDRTAALRSQTSPINA</sequence>
<protein>
    <submittedName>
        <fullName evidence="1">Uncharacterized protein</fullName>
    </submittedName>
</protein>
<reference evidence="1 2" key="1">
    <citation type="journal article" date="2016" name="Nat. Commun.">
        <title>Thousands of microbial genomes shed light on interconnected biogeochemical processes in an aquifer system.</title>
        <authorList>
            <person name="Anantharaman K."/>
            <person name="Brown C.T."/>
            <person name="Hug L.A."/>
            <person name="Sharon I."/>
            <person name="Castelle C.J."/>
            <person name="Probst A.J."/>
            <person name="Thomas B.C."/>
            <person name="Singh A."/>
            <person name="Wilkins M.J."/>
            <person name="Karaoz U."/>
            <person name="Brodie E.L."/>
            <person name="Williams K.H."/>
            <person name="Hubbard S.S."/>
            <person name="Banfield J.F."/>
        </authorList>
    </citation>
    <scope>NUCLEOTIDE SEQUENCE [LARGE SCALE GENOMIC DNA]</scope>
</reference>
<gene>
    <name evidence="1" type="ORF">A3K49_01790</name>
</gene>
<accession>A0A1F4T4J7</accession>